<evidence type="ECO:0000313" key="3">
    <source>
        <dbReference type="Proteomes" id="UP001432322"/>
    </source>
</evidence>
<gene>
    <name evidence="2" type="ORF">PFISCL1PPCAC_21406</name>
</gene>
<dbReference type="InterPro" id="IPR000210">
    <property type="entry name" value="BTB/POZ_dom"/>
</dbReference>
<dbReference type="SUPFAM" id="SSF54695">
    <property type="entry name" value="POZ domain"/>
    <property type="match status" value="2"/>
</dbReference>
<dbReference type="Pfam" id="PF00651">
    <property type="entry name" value="BTB"/>
    <property type="match status" value="2"/>
</dbReference>
<dbReference type="SMART" id="SM00225">
    <property type="entry name" value="BTB"/>
    <property type="match status" value="2"/>
</dbReference>
<dbReference type="EMBL" id="BTSY01000005">
    <property type="protein sequence ID" value="GMT30109.1"/>
    <property type="molecule type" value="Genomic_DNA"/>
</dbReference>
<organism evidence="2 3">
    <name type="scientific">Pristionchus fissidentatus</name>
    <dbReference type="NCBI Taxonomy" id="1538716"/>
    <lineage>
        <taxon>Eukaryota</taxon>
        <taxon>Metazoa</taxon>
        <taxon>Ecdysozoa</taxon>
        <taxon>Nematoda</taxon>
        <taxon>Chromadorea</taxon>
        <taxon>Rhabditida</taxon>
        <taxon>Rhabditina</taxon>
        <taxon>Diplogasteromorpha</taxon>
        <taxon>Diplogasteroidea</taxon>
        <taxon>Neodiplogasteridae</taxon>
        <taxon>Pristionchus</taxon>
    </lineage>
</organism>
<keyword evidence="3" id="KW-1185">Reference proteome</keyword>
<proteinExistence type="predicted"/>
<evidence type="ECO:0000259" key="1">
    <source>
        <dbReference type="PROSITE" id="PS50097"/>
    </source>
</evidence>
<dbReference type="PANTHER" id="PTHR22744">
    <property type="entry name" value="HELIX LOOP HELIX PROTEIN 21-RELATED"/>
    <property type="match status" value="1"/>
</dbReference>
<evidence type="ECO:0000313" key="2">
    <source>
        <dbReference type="EMBL" id="GMT30109.1"/>
    </source>
</evidence>
<dbReference type="InterPro" id="IPR011333">
    <property type="entry name" value="SKP1/BTB/POZ_sf"/>
</dbReference>
<dbReference type="Proteomes" id="UP001432322">
    <property type="component" value="Unassembled WGS sequence"/>
</dbReference>
<dbReference type="PROSITE" id="PS50097">
    <property type="entry name" value="BTB"/>
    <property type="match status" value="1"/>
</dbReference>
<dbReference type="PANTHER" id="PTHR22744:SF14">
    <property type="entry name" value="BTB DOMAIN-CONTAINING PROTEIN-RELATED"/>
    <property type="match status" value="1"/>
</dbReference>
<feature type="non-terminal residue" evidence="2">
    <location>
        <position position="1"/>
    </location>
</feature>
<dbReference type="Gene3D" id="3.30.710.10">
    <property type="entry name" value="Potassium Channel Kv1.1, Chain A"/>
    <property type="match status" value="2"/>
</dbReference>
<reference evidence="2" key="1">
    <citation type="submission" date="2023-10" db="EMBL/GenBank/DDBJ databases">
        <title>Genome assembly of Pristionchus species.</title>
        <authorList>
            <person name="Yoshida K."/>
            <person name="Sommer R.J."/>
        </authorList>
    </citation>
    <scope>NUCLEOTIDE SEQUENCE</scope>
    <source>
        <strain evidence="2">RS5133</strain>
    </source>
</reference>
<name>A0AAV5WDL6_9BILA</name>
<sequence length="489" mass="55355">FQMSSHILVFDSWNPKRNEMMSRNCKGGNYEWSVRVLVKGHMSGPYPFSAITYFLHCTPLTASEEHPLVMWSAAIKADVSIKLPGSQHHAVKERLSFSSARPFVKICKHCRSGPSGKVRTLNQEIKSAIVEINVDILDEHFDLPKQMPLTDITEKTEMKDVNITVGGQPFHESRDVLLTFMGYMQGRMSGSFVEGDAKDINLEEFEGQDFEMILRILHRDCSVSDDNAAEILPLVDYLAISTIKNEIDELFCAPDCKVEKGLRAELADHHCLPKTKAHLCAGTSVASEQSTPIATNHSDLTNFNESSDLQNLALVVGGRAFYVSEAAVNISPDRVDPPLRMNNQVMLMVCEGLRDASGTLISLDRIEPDKFLELLRVVYRDHSINDDNIRDILPLVEYLNMPKLKDQIDWHLGESACSIEYGQKLLIADRFNLTRAKNSIVHLLSEEDLLQQFQNNESYWKLSLEMRCLIADVRTADYKAKKALKRKRR</sequence>
<comment type="caution">
    <text evidence="2">The sequence shown here is derived from an EMBL/GenBank/DDBJ whole genome shotgun (WGS) entry which is preliminary data.</text>
</comment>
<feature type="domain" description="BTB" evidence="1">
    <location>
        <begin position="159"/>
        <end position="218"/>
    </location>
</feature>
<dbReference type="CDD" id="cd18186">
    <property type="entry name" value="BTB_POZ_ZBTB_KLHL-like"/>
    <property type="match status" value="1"/>
</dbReference>
<dbReference type="AlphaFoldDB" id="A0AAV5WDL6"/>
<protein>
    <recommendedName>
        <fullName evidence="1">BTB domain-containing protein</fullName>
    </recommendedName>
</protein>
<accession>A0AAV5WDL6</accession>